<evidence type="ECO:0000313" key="2">
    <source>
        <dbReference type="EMBL" id="KXS95593.1"/>
    </source>
</evidence>
<dbReference type="InterPro" id="IPR000182">
    <property type="entry name" value="GNAT_dom"/>
</dbReference>
<comment type="caution">
    <text evidence="2">The sequence shown here is derived from an EMBL/GenBank/DDBJ whole genome shotgun (WGS) entry which is preliminary data.</text>
</comment>
<dbReference type="GO" id="GO:0016231">
    <property type="term" value="F:beta-N-acetylglucosaminidase activity"/>
    <property type="evidence" value="ECO:0007669"/>
    <property type="project" value="TreeGrafter"/>
</dbReference>
<sequence>MAHIRLYKPTDLGPCIQIFKKTADSSLNTPNLLTLGSYLWCRPYLKLSPQTSFILDNGSGKAVGYCIGTANTRSFARKWRKEYLPYLAETKDDHDPVIFSPPEEAEGRESDLLGSLWTNIDEGMNSSIPGLWEAFPGHLHIDILSEFQGQGWGGKMIETLLETLKDEGCIGVHMGVVASNHRALRFYERLGFERCKGVSEGGEGGRKGGAVIMVKEL</sequence>
<gene>
    <name evidence="2" type="ORF">AC578_10115</name>
</gene>
<proteinExistence type="predicted"/>
<dbReference type="CDD" id="cd04301">
    <property type="entry name" value="NAT_SF"/>
    <property type="match status" value="1"/>
</dbReference>
<dbReference type="PROSITE" id="PS51186">
    <property type="entry name" value="GNAT"/>
    <property type="match status" value="1"/>
</dbReference>
<reference evidence="2 3" key="1">
    <citation type="submission" date="2015-07" db="EMBL/GenBank/DDBJ databases">
        <title>Comparative genomics of the Sigatoka disease complex on banana suggests a link between parallel evolutionary changes in Pseudocercospora fijiensis and Pseudocercospora eumusae and increased virulence on the banana host.</title>
        <authorList>
            <person name="Chang T.-C."/>
            <person name="Salvucci A."/>
            <person name="Crous P.W."/>
            <person name="Stergiopoulos I."/>
        </authorList>
    </citation>
    <scope>NUCLEOTIDE SEQUENCE [LARGE SCALE GENOMIC DNA]</scope>
    <source>
        <strain evidence="2 3">CBS 114824</strain>
    </source>
</reference>
<dbReference type="GO" id="GO:0009100">
    <property type="term" value="P:glycoprotein metabolic process"/>
    <property type="evidence" value="ECO:0007669"/>
    <property type="project" value="TreeGrafter"/>
</dbReference>
<dbReference type="PANTHER" id="PTHR13170">
    <property type="entry name" value="O-GLCNACASE"/>
    <property type="match status" value="1"/>
</dbReference>
<dbReference type="PANTHER" id="PTHR13170:SF16">
    <property type="entry name" value="PROTEIN O-GLCNACASE"/>
    <property type="match status" value="1"/>
</dbReference>
<accession>A0A139GZG0</accession>
<dbReference type="Proteomes" id="UP000070133">
    <property type="component" value="Unassembled WGS sequence"/>
</dbReference>
<dbReference type="Gene3D" id="3.40.630.30">
    <property type="match status" value="1"/>
</dbReference>
<keyword evidence="3" id="KW-1185">Reference proteome</keyword>
<dbReference type="InterPro" id="IPR051822">
    <property type="entry name" value="Glycosyl_Hydrolase_84"/>
</dbReference>
<protein>
    <recommendedName>
        <fullName evidence="1">N-acetyltransferase domain-containing protein</fullName>
    </recommendedName>
</protein>
<dbReference type="OrthoDB" id="64477at2759"/>
<name>A0A139GZG0_9PEZI</name>
<evidence type="ECO:0000313" key="3">
    <source>
        <dbReference type="Proteomes" id="UP000070133"/>
    </source>
</evidence>
<dbReference type="SUPFAM" id="SSF55729">
    <property type="entry name" value="Acyl-CoA N-acyltransferases (Nat)"/>
    <property type="match status" value="1"/>
</dbReference>
<evidence type="ECO:0000259" key="1">
    <source>
        <dbReference type="PROSITE" id="PS51186"/>
    </source>
</evidence>
<dbReference type="AlphaFoldDB" id="A0A139GZG0"/>
<dbReference type="Pfam" id="PF00583">
    <property type="entry name" value="Acetyltransf_1"/>
    <property type="match status" value="1"/>
</dbReference>
<dbReference type="EMBL" id="LFZN01000208">
    <property type="protein sequence ID" value="KXS95593.1"/>
    <property type="molecule type" value="Genomic_DNA"/>
</dbReference>
<dbReference type="InterPro" id="IPR016181">
    <property type="entry name" value="Acyl_CoA_acyltransferase"/>
</dbReference>
<dbReference type="GO" id="GO:0016747">
    <property type="term" value="F:acyltransferase activity, transferring groups other than amino-acyl groups"/>
    <property type="evidence" value="ECO:0007669"/>
    <property type="project" value="InterPro"/>
</dbReference>
<feature type="domain" description="N-acetyltransferase" evidence="1">
    <location>
        <begin position="70"/>
        <end position="217"/>
    </location>
</feature>
<dbReference type="STRING" id="321146.A0A139GZG0"/>
<organism evidence="2 3">
    <name type="scientific">Pseudocercospora eumusae</name>
    <dbReference type="NCBI Taxonomy" id="321146"/>
    <lineage>
        <taxon>Eukaryota</taxon>
        <taxon>Fungi</taxon>
        <taxon>Dikarya</taxon>
        <taxon>Ascomycota</taxon>
        <taxon>Pezizomycotina</taxon>
        <taxon>Dothideomycetes</taxon>
        <taxon>Dothideomycetidae</taxon>
        <taxon>Mycosphaerellales</taxon>
        <taxon>Mycosphaerellaceae</taxon>
        <taxon>Pseudocercospora</taxon>
    </lineage>
</organism>